<sequence length="94" mass="10528">MCQTRQIPFQARSGEDRREWPGKERRSFPGRLPSPPPMASRPGTHVLGRFGLLSTALVLMRVFFYCPRRPSMVLCVSFLSCGRAPPGQGVKIVL</sequence>
<evidence type="ECO:0000313" key="2">
    <source>
        <dbReference type="EMBL" id="KZT11023.1"/>
    </source>
</evidence>
<dbReference type="AlphaFoldDB" id="A0A165GZ14"/>
<feature type="compositionally biased region" description="Basic and acidic residues" evidence="1">
    <location>
        <begin position="13"/>
        <end position="27"/>
    </location>
</feature>
<dbReference type="EMBL" id="KV427608">
    <property type="protein sequence ID" value="KZT11023.1"/>
    <property type="molecule type" value="Genomic_DNA"/>
</dbReference>
<dbReference type="InParanoid" id="A0A165GZ14"/>
<accession>A0A165GZ14</accession>
<gene>
    <name evidence="2" type="ORF">LAESUDRAFT_361400</name>
</gene>
<protein>
    <submittedName>
        <fullName evidence="2">Uncharacterized protein</fullName>
    </submittedName>
</protein>
<organism evidence="2 3">
    <name type="scientific">Laetiporus sulphureus 93-53</name>
    <dbReference type="NCBI Taxonomy" id="1314785"/>
    <lineage>
        <taxon>Eukaryota</taxon>
        <taxon>Fungi</taxon>
        <taxon>Dikarya</taxon>
        <taxon>Basidiomycota</taxon>
        <taxon>Agaricomycotina</taxon>
        <taxon>Agaricomycetes</taxon>
        <taxon>Polyporales</taxon>
        <taxon>Laetiporus</taxon>
    </lineage>
</organism>
<keyword evidence="3" id="KW-1185">Reference proteome</keyword>
<name>A0A165GZ14_9APHY</name>
<evidence type="ECO:0000256" key="1">
    <source>
        <dbReference type="SAM" id="MobiDB-lite"/>
    </source>
</evidence>
<reference evidence="2 3" key="1">
    <citation type="journal article" date="2016" name="Mol. Biol. Evol.">
        <title>Comparative Genomics of Early-Diverging Mushroom-Forming Fungi Provides Insights into the Origins of Lignocellulose Decay Capabilities.</title>
        <authorList>
            <person name="Nagy L.G."/>
            <person name="Riley R."/>
            <person name="Tritt A."/>
            <person name="Adam C."/>
            <person name="Daum C."/>
            <person name="Floudas D."/>
            <person name="Sun H."/>
            <person name="Yadav J.S."/>
            <person name="Pangilinan J."/>
            <person name="Larsson K.H."/>
            <person name="Matsuura K."/>
            <person name="Barry K."/>
            <person name="Labutti K."/>
            <person name="Kuo R."/>
            <person name="Ohm R.A."/>
            <person name="Bhattacharya S.S."/>
            <person name="Shirouzu T."/>
            <person name="Yoshinaga Y."/>
            <person name="Martin F.M."/>
            <person name="Grigoriev I.V."/>
            <person name="Hibbett D.S."/>
        </authorList>
    </citation>
    <scope>NUCLEOTIDE SEQUENCE [LARGE SCALE GENOMIC DNA]</scope>
    <source>
        <strain evidence="2 3">93-53</strain>
    </source>
</reference>
<feature type="region of interest" description="Disordered" evidence="1">
    <location>
        <begin position="1"/>
        <end position="41"/>
    </location>
</feature>
<dbReference type="Proteomes" id="UP000076871">
    <property type="component" value="Unassembled WGS sequence"/>
</dbReference>
<evidence type="ECO:0000313" key="3">
    <source>
        <dbReference type="Proteomes" id="UP000076871"/>
    </source>
</evidence>
<dbReference type="GeneID" id="63819200"/>
<proteinExistence type="predicted"/>
<dbReference type="RefSeq" id="XP_040768763.1">
    <property type="nucleotide sequence ID" value="XM_040902169.1"/>
</dbReference>